<sequence>MSTARARGLGTEIRKLRKGVDLRLEELAKRCGWSRATLGRMESGDKVPTQTEVAIVVATLGITGDERARLLDLAEDADKTRWWEVGYSGMPSQLLALIDFERKAAKITDISLALMPGLLQTADYTRAIIGVGGHEGDDLESRVSLRLGRQSVLTRNEPVEYHAIVDESALYRPVGGKRVLVEQLRHLSRMAERSNVTLQIMPLSIGAHVGLNGNHVLLEFRRQRAIVHLEHRRSSVFLDEPEETSPFFDALPTLAEAALSSDESVNLIAARAQAMEEDSDYVRGLAEVQLQR</sequence>
<comment type="caution">
    <text evidence="2">The sequence shown here is derived from an EMBL/GenBank/DDBJ whole genome shotgun (WGS) entry which is preliminary data.</text>
</comment>
<dbReference type="EMBL" id="JACGWZ010000007">
    <property type="protein sequence ID" value="MBA8827035.1"/>
    <property type="molecule type" value="Genomic_DNA"/>
</dbReference>
<dbReference type="InterPro" id="IPR010982">
    <property type="entry name" value="Lambda_DNA-bd_dom_sf"/>
</dbReference>
<feature type="domain" description="HTH cro/C1-type" evidence="1">
    <location>
        <begin position="13"/>
        <end position="67"/>
    </location>
</feature>
<dbReference type="CDD" id="cd00093">
    <property type="entry name" value="HTH_XRE"/>
    <property type="match status" value="1"/>
</dbReference>
<dbReference type="InterPro" id="IPR001387">
    <property type="entry name" value="Cro/C1-type_HTH"/>
</dbReference>
<evidence type="ECO:0000259" key="1">
    <source>
        <dbReference type="PROSITE" id="PS50943"/>
    </source>
</evidence>
<dbReference type="InterPro" id="IPR043917">
    <property type="entry name" value="DUF5753"/>
</dbReference>
<dbReference type="RefSeq" id="WP_182546233.1">
    <property type="nucleotide sequence ID" value="NZ_JACGWZ010000007.1"/>
</dbReference>
<protein>
    <submittedName>
        <fullName evidence="2">Transcriptional regulator with XRE-family HTH domain</fullName>
    </submittedName>
</protein>
<gene>
    <name evidence="2" type="ORF">FHX42_004419</name>
</gene>
<name>A0A839E5A5_9PSEU</name>
<dbReference type="Proteomes" id="UP000569329">
    <property type="component" value="Unassembled WGS sequence"/>
</dbReference>
<proteinExistence type="predicted"/>
<dbReference type="Pfam" id="PF13560">
    <property type="entry name" value="HTH_31"/>
    <property type="match status" value="1"/>
</dbReference>
<dbReference type="PROSITE" id="PS50943">
    <property type="entry name" value="HTH_CROC1"/>
    <property type="match status" value="1"/>
</dbReference>
<organism evidence="2 3">
    <name type="scientific">Halosaccharopolyspora lacisalsi</name>
    <dbReference type="NCBI Taxonomy" id="1000566"/>
    <lineage>
        <taxon>Bacteria</taxon>
        <taxon>Bacillati</taxon>
        <taxon>Actinomycetota</taxon>
        <taxon>Actinomycetes</taxon>
        <taxon>Pseudonocardiales</taxon>
        <taxon>Pseudonocardiaceae</taxon>
        <taxon>Halosaccharopolyspora</taxon>
    </lineage>
</organism>
<dbReference type="AlphaFoldDB" id="A0A839E5A5"/>
<dbReference type="SUPFAM" id="SSF47413">
    <property type="entry name" value="lambda repressor-like DNA-binding domains"/>
    <property type="match status" value="1"/>
</dbReference>
<accession>A0A839E5A5</accession>
<evidence type="ECO:0000313" key="3">
    <source>
        <dbReference type="Proteomes" id="UP000569329"/>
    </source>
</evidence>
<reference evidence="2 3" key="1">
    <citation type="submission" date="2020-07" db="EMBL/GenBank/DDBJ databases">
        <title>Sequencing the genomes of 1000 actinobacteria strains.</title>
        <authorList>
            <person name="Klenk H.-P."/>
        </authorList>
    </citation>
    <scope>NUCLEOTIDE SEQUENCE [LARGE SCALE GENOMIC DNA]</scope>
    <source>
        <strain evidence="2 3">DSM 45975</strain>
    </source>
</reference>
<keyword evidence="3" id="KW-1185">Reference proteome</keyword>
<dbReference type="GO" id="GO:0003677">
    <property type="term" value="F:DNA binding"/>
    <property type="evidence" value="ECO:0007669"/>
    <property type="project" value="InterPro"/>
</dbReference>
<dbReference type="Gene3D" id="1.10.260.40">
    <property type="entry name" value="lambda repressor-like DNA-binding domains"/>
    <property type="match status" value="1"/>
</dbReference>
<dbReference type="Pfam" id="PF19054">
    <property type="entry name" value="DUF5753"/>
    <property type="match status" value="1"/>
</dbReference>
<dbReference type="SMART" id="SM00530">
    <property type="entry name" value="HTH_XRE"/>
    <property type="match status" value="1"/>
</dbReference>
<evidence type="ECO:0000313" key="2">
    <source>
        <dbReference type="EMBL" id="MBA8827035.1"/>
    </source>
</evidence>